<keyword evidence="3" id="KW-1185">Reference proteome</keyword>
<proteinExistence type="predicted"/>
<dbReference type="AlphaFoldDB" id="A0AAV9ZE13"/>
<accession>A0AAV9ZE13</accession>
<feature type="signal peptide" evidence="1">
    <location>
        <begin position="1"/>
        <end position="16"/>
    </location>
</feature>
<sequence length="244" mass="27055">MRSCWAIFLLRPLSSAQLTLWPPAPKPPTPKAAFLPRSAQLALTPDCHVTVSTPTDSMKSSGHTRLDVIAGLDTLRNLALFPFDLSFIQALAITHISFKAHAILSTMPLQILMLDLTQGGVENLDLSLLPHLTTLRICFGPRFFTSSITTLATIVSSQRIHTIALSFMEVLHTTALMELDLALSSLPLSPPPIVEVIRSRDRMNFKVSEFPILSSKNMLRVCPNGSLDFWTGERVWWQGVIEKL</sequence>
<dbReference type="EMBL" id="JAWWNJ010000157">
    <property type="protein sequence ID" value="KAK6980682.1"/>
    <property type="molecule type" value="Genomic_DNA"/>
</dbReference>
<keyword evidence="1" id="KW-0732">Signal</keyword>
<evidence type="ECO:0000313" key="2">
    <source>
        <dbReference type="EMBL" id="KAK6980682.1"/>
    </source>
</evidence>
<protein>
    <submittedName>
        <fullName evidence="2">Uncharacterized protein</fullName>
    </submittedName>
</protein>
<name>A0AAV9ZE13_9AGAR</name>
<evidence type="ECO:0000313" key="3">
    <source>
        <dbReference type="Proteomes" id="UP001362999"/>
    </source>
</evidence>
<evidence type="ECO:0000256" key="1">
    <source>
        <dbReference type="SAM" id="SignalP"/>
    </source>
</evidence>
<organism evidence="2 3">
    <name type="scientific">Favolaschia claudopus</name>
    <dbReference type="NCBI Taxonomy" id="2862362"/>
    <lineage>
        <taxon>Eukaryota</taxon>
        <taxon>Fungi</taxon>
        <taxon>Dikarya</taxon>
        <taxon>Basidiomycota</taxon>
        <taxon>Agaricomycotina</taxon>
        <taxon>Agaricomycetes</taxon>
        <taxon>Agaricomycetidae</taxon>
        <taxon>Agaricales</taxon>
        <taxon>Marasmiineae</taxon>
        <taxon>Mycenaceae</taxon>
        <taxon>Favolaschia</taxon>
    </lineage>
</organism>
<feature type="chain" id="PRO_5043418250" evidence="1">
    <location>
        <begin position="17"/>
        <end position="244"/>
    </location>
</feature>
<comment type="caution">
    <text evidence="2">The sequence shown here is derived from an EMBL/GenBank/DDBJ whole genome shotgun (WGS) entry which is preliminary data.</text>
</comment>
<dbReference type="Proteomes" id="UP001362999">
    <property type="component" value="Unassembled WGS sequence"/>
</dbReference>
<reference evidence="2 3" key="1">
    <citation type="journal article" date="2024" name="J Genomics">
        <title>Draft genome sequencing and assembly of Favolaschia claudopus CIRM-BRFM 2984 isolated from oak limbs.</title>
        <authorList>
            <person name="Navarro D."/>
            <person name="Drula E."/>
            <person name="Chaduli D."/>
            <person name="Cazenave R."/>
            <person name="Ahrendt S."/>
            <person name="Wang J."/>
            <person name="Lipzen A."/>
            <person name="Daum C."/>
            <person name="Barry K."/>
            <person name="Grigoriev I.V."/>
            <person name="Favel A."/>
            <person name="Rosso M.N."/>
            <person name="Martin F."/>
        </authorList>
    </citation>
    <scope>NUCLEOTIDE SEQUENCE [LARGE SCALE GENOMIC DNA]</scope>
    <source>
        <strain evidence="2 3">CIRM-BRFM 2984</strain>
    </source>
</reference>
<gene>
    <name evidence="2" type="ORF">R3P38DRAFT_466855</name>
</gene>